<sequence length="456" mass="51767">MSSPPAASLLATKQPLPPSPPPSHPSRTPSPSPHPPPSTSTSAAYEYDAVLSALRQRQRQRHRRRFTGHPTLDDGALEWSWQEFPLRRVDFQHLYQQYLEPEHEALQSAGGGHSLAHWCVAKLRWDYDPDRQVYAIRMPTAIHEVFIRQLSDAIKDGKNKWLRDCAEPHAPATELEKVEDLRSTTISFASDSGDESDATTTAIRRHLTPDGQHKHRRARYPSLILEIAYSQSTKDLDRLAKDYIHMSHCHVACVIGIKLEYVKPTKGIVLDTARDQSATFSLWRPALDEGGGGYCDTIHRDVHFRNADGSIVSDAPSIELMISDLVPPSVYDEEGIPSDQMRAVITTITPTQLAEFLQNAEESYRSCKQPPRTKFGLTGQTTTRKRKRTPEEEVSSEREREFERKEAEEMEREKARDGSYCSKEQELEEECTYGDDASTTATRILPRRKRSKRALR</sequence>
<gene>
    <name evidence="2" type="ORF">AC578_5290</name>
</gene>
<comment type="caution">
    <text evidence="2">The sequence shown here is derived from an EMBL/GenBank/DDBJ whole genome shotgun (WGS) entry which is preliminary data.</text>
</comment>
<evidence type="ECO:0000256" key="1">
    <source>
        <dbReference type="SAM" id="MobiDB-lite"/>
    </source>
</evidence>
<feature type="compositionally biased region" description="Pro residues" evidence="1">
    <location>
        <begin position="15"/>
        <end position="38"/>
    </location>
</feature>
<dbReference type="Proteomes" id="UP000070133">
    <property type="component" value="Unassembled WGS sequence"/>
</dbReference>
<accession>A0A139GW99</accession>
<evidence type="ECO:0000313" key="3">
    <source>
        <dbReference type="Proteomes" id="UP000070133"/>
    </source>
</evidence>
<proteinExistence type="predicted"/>
<feature type="region of interest" description="Disordered" evidence="1">
    <location>
        <begin position="1"/>
        <end position="43"/>
    </location>
</feature>
<organism evidence="2 3">
    <name type="scientific">Pseudocercospora eumusae</name>
    <dbReference type="NCBI Taxonomy" id="321146"/>
    <lineage>
        <taxon>Eukaryota</taxon>
        <taxon>Fungi</taxon>
        <taxon>Dikarya</taxon>
        <taxon>Ascomycota</taxon>
        <taxon>Pezizomycotina</taxon>
        <taxon>Dothideomycetes</taxon>
        <taxon>Dothideomycetidae</taxon>
        <taxon>Mycosphaerellales</taxon>
        <taxon>Mycosphaerellaceae</taxon>
        <taxon>Pseudocercospora</taxon>
    </lineage>
</organism>
<protein>
    <submittedName>
        <fullName evidence="2">Uncharacterized protein</fullName>
    </submittedName>
</protein>
<dbReference type="OrthoDB" id="3645153at2759"/>
<keyword evidence="3" id="KW-1185">Reference proteome</keyword>
<feature type="region of interest" description="Disordered" evidence="1">
    <location>
        <begin position="363"/>
        <end position="456"/>
    </location>
</feature>
<feature type="compositionally biased region" description="Basic and acidic residues" evidence="1">
    <location>
        <begin position="389"/>
        <end position="417"/>
    </location>
</feature>
<dbReference type="EMBL" id="LFZN01000289">
    <property type="protein sequence ID" value="KXS94456.1"/>
    <property type="molecule type" value="Genomic_DNA"/>
</dbReference>
<feature type="compositionally biased region" description="Basic residues" evidence="1">
    <location>
        <begin position="445"/>
        <end position="456"/>
    </location>
</feature>
<evidence type="ECO:0000313" key="2">
    <source>
        <dbReference type="EMBL" id="KXS94456.1"/>
    </source>
</evidence>
<name>A0A139GW99_9PEZI</name>
<dbReference type="AlphaFoldDB" id="A0A139GW99"/>
<reference evidence="2 3" key="1">
    <citation type="submission" date="2015-07" db="EMBL/GenBank/DDBJ databases">
        <title>Comparative genomics of the Sigatoka disease complex on banana suggests a link between parallel evolutionary changes in Pseudocercospora fijiensis and Pseudocercospora eumusae and increased virulence on the banana host.</title>
        <authorList>
            <person name="Chang T.-C."/>
            <person name="Salvucci A."/>
            <person name="Crous P.W."/>
            <person name="Stergiopoulos I."/>
        </authorList>
    </citation>
    <scope>NUCLEOTIDE SEQUENCE [LARGE SCALE GENOMIC DNA]</scope>
    <source>
        <strain evidence="2 3">CBS 114824</strain>
    </source>
</reference>
<dbReference type="STRING" id="321146.A0A139GW99"/>